<gene>
    <name evidence="2" type="ORF">LIER_27219</name>
</gene>
<dbReference type="AlphaFoldDB" id="A0AAV3RB79"/>
<feature type="coiled-coil region" evidence="1">
    <location>
        <begin position="159"/>
        <end position="186"/>
    </location>
</feature>
<proteinExistence type="predicted"/>
<evidence type="ECO:0000256" key="1">
    <source>
        <dbReference type="SAM" id="Coils"/>
    </source>
</evidence>
<keyword evidence="3" id="KW-1185">Reference proteome</keyword>
<evidence type="ECO:0000313" key="2">
    <source>
        <dbReference type="EMBL" id="GAA0173644.1"/>
    </source>
</evidence>
<keyword evidence="1" id="KW-0175">Coiled coil</keyword>
<organism evidence="2 3">
    <name type="scientific">Lithospermum erythrorhizon</name>
    <name type="common">Purple gromwell</name>
    <name type="synonym">Lithospermum officinale var. erythrorhizon</name>
    <dbReference type="NCBI Taxonomy" id="34254"/>
    <lineage>
        <taxon>Eukaryota</taxon>
        <taxon>Viridiplantae</taxon>
        <taxon>Streptophyta</taxon>
        <taxon>Embryophyta</taxon>
        <taxon>Tracheophyta</taxon>
        <taxon>Spermatophyta</taxon>
        <taxon>Magnoliopsida</taxon>
        <taxon>eudicotyledons</taxon>
        <taxon>Gunneridae</taxon>
        <taxon>Pentapetalae</taxon>
        <taxon>asterids</taxon>
        <taxon>lamiids</taxon>
        <taxon>Boraginales</taxon>
        <taxon>Boraginaceae</taxon>
        <taxon>Boraginoideae</taxon>
        <taxon>Lithospermeae</taxon>
        <taxon>Lithospermum</taxon>
    </lineage>
</organism>
<sequence>MRLVLDMEFAMAPCYTSWKREITSLNQGSMTVVAYYSKLKRLWDEINDLEPPAVCTCVAGSNSNHGSLAYCEQGLFHDITEVKRFKKWEDKKTFMNCDHCGVKGHVKENCFKLKGYLSKWGNSKNMRPRFQNKISMSYTNSANVAYMENTPMEFNEGASENENKQLTSLMQTVEALSKEMVKMKEMHQAGSSGNT</sequence>
<accession>A0AAV3RB79</accession>
<dbReference type="PANTHER" id="PTHR34222:SF79">
    <property type="entry name" value="RETROVIRUS-RELATED POL POLYPROTEIN FROM TRANSPOSON TNT 1-94"/>
    <property type="match status" value="1"/>
</dbReference>
<dbReference type="PANTHER" id="PTHR34222">
    <property type="entry name" value="GAG_PRE-INTEGRS DOMAIN-CONTAINING PROTEIN"/>
    <property type="match status" value="1"/>
</dbReference>
<comment type="caution">
    <text evidence="2">The sequence shown here is derived from an EMBL/GenBank/DDBJ whole genome shotgun (WGS) entry which is preliminary data.</text>
</comment>
<name>A0AAV3RB79_LITER</name>
<evidence type="ECO:0000313" key="3">
    <source>
        <dbReference type="Proteomes" id="UP001454036"/>
    </source>
</evidence>
<reference evidence="2 3" key="1">
    <citation type="submission" date="2024-01" db="EMBL/GenBank/DDBJ databases">
        <title>The complete chloroplast genome sequence of Lithospermum erythrorhizon: insights into the phylogenetic relationship among Boraginaceae species and the maternal lineages of purple gromwells.</title>
        <authorList>
            <person name="Okada T."/>
            <person name="Watanabe K."/>
        </authorList>
    </citation>
    <scope>NUCLEOTIDE SEQUENCE [LARGE SCALE GENOMIC DNA]</scope>
</reference>
<evidence type="ECO:0008006" key="4">
    <source>
        <dbReference type="Google" id="ProtNLM"/>
    </source>
</evidence>
<dbReference type="Proteomes" id="UP001454036">
    <property type="component" value="Unassembled WGS sequence"/>
</dbReference>
<protein>
    <recommendedName>
        <fullName evidence="4">Retrotransposon gag domain-containing protein</fullName>
    </recommendedName>
</protein>
<dbReference type="EMBL" id="BAABME010008703">
    <property type="protein sequence ID" value="GAA0173644.1"/>
    <property type="molecule type" value="Genomic_DNA"/>
</dbReference>